<evidence type="ECO:0000313" key="2">
    <source>
        <dbReference type="Proteomes" id="UP001497516"/>
    </source>
</evidence>
<sequence length="118" mass="13275">MAPKRSKRRVVGVVRSTRKVFKETVQVSILSGDGDTQEDIDDATQDDINNLINSQDINNVVDSEETIDVHLTLDQPIVVEQQEETTTVRTILVEEVVTPDVAEDQRHNITPLPRNSVR</sequence>
<gene>
    <name evidence="1" type="ORF">LTRI10_LOCUS50843</name>
</gene>
<accession>A0AAV2GPA2</accession>
<keyword evidence="2" id="KW-1185">Reference proteome</keyword>
<name>A0AAV2GPA2_9ROSI</name>
<protein>
    <submittedName>
        <fullName evidence="1">Uncharacterized protein</fullName>
    </submittedName>
</protein>
<dbReference type="Proteomes" id="UP001497516">
    <property type="component" value="Chromosome 9"/>
</dbReference>
<organism evidence="1 2">
    <name type="scientific">Linum trigynum</name>
    <dbReference type="NCBI Taxonomy" id="586398"/>
    <lineage>
        <taxon>Eukaryota</taxon>
        <taxon>Viridiplantae</taxon>
        <taxon>Streptophyta</taxon>
        <taxon>Embryophyta</taxon>
        <taxon>Tracheophyta</taxon>
        <taxon>Spermatophyta</taxon>
        <taxon>Magnoliopsida</taxon>
        <taxon>eudicotyledons</taxon>
        <taxon>Gunneridae</taxon>
        <taxon>Pentapetalae</taxon>
        <taxon>rosids</taxon>
        <taxon>fabids</taxon>
        <taxon>Malpighiales</taxon>
        <taxon>Linaceae</taxon>
        <taxon>Linum</taxon>
    </lineage>
</organism>
<dbReference type="EMBL" id="OZ034822">
    <property type="protein sequence ID" value="CAL1411488.1"/>
    <property type="molecule type" value="Genomic_DNA"/>
</dbReference>
<evidence type="ECO:0000313" key="1">
    <source>
        <dbReference type="EMBL" id="CAL1411488.1"/>
    </source>
</evidence>
<proteinExistence type="predicted"/>
<dbReference type="AlphaFoldDB" id="A0AAV2GPA2"/>
<reference evidence="1 2" key="1">
    <citation type="submission" date="2024-04" db="EMBL/GenBank/DDBJ databases">
        <authorList>
            <person name="Fracassetti M."/>
        </authorList>
    </citation>
    <scope>NUCLEOTIDE SEQUENCE [LARGE SCALE GENOMIC DNA]</scope>
</reference>